<reference evidence="2" key="2">
    <citation type="submission" date="2023-02" db="EMBL/GenBank/DDBJ databases">
        <authorList>
            <person name="Swenson N.G."/>
            <person name="Wegrzyn J.L."/>
            <person name="Mcevoy S.L."/>
        </authorList>
    </citation>
    <scope>NUCLEOTIDE SEQUENCE</scope>
    <source>
        <strain evidence="2">91603</strain>
        <tissue evidence="2">Leaf</tissue>
    </source>
</reference>
<protein>
    <submittedName>
        <fullName evidence="2">Uncharacterized protein</fullName>
    </submittedName>
</protein>
<comment type="caution">
    <text evidence="2">The sequence shown here is derived from an EMBL/GenBank/DDBJ whole genome shotgun (WGS) entry which is preliminary data.</text>
</comment>
<organism evidence="2 3">
    <name type="scientific">Acer negundo</name>
    <name type="common">Box elder</name>
    <dbReference type="NCBI Taxonomy" id="4023"/>
    <lineage>
        <taxon>Eukaryota</taxon>
        <taxon>Viridiplantae</taxon>
        <taxon>Streptophyta</taxon>
        <taxon>Embryophyta</taxon>
        <taxon>Tracheophyta</taxon>
        <taxon>Spermatophyta</taxon>
        <taxon>Magnoliopsida</taxon>
        <taxon>eudicotyledons</taxon>
        <taxon>Gunneridae</taxon>
        <taxon>Pentapetalae</taxon>
        <taxon>rosids</taxon>
        <taxon>malvids</taxon>
        <taxon>Sapindales</taxon>
        <taxon>Sapindaceae</taxon>
        <taxon>Hippocastanoideae</taxon>
        <taxon>Acereae</taxon>
        <taxon>Acer</taxon>
    </lineage>
</organism>
<name>A0AAD5JB16_ACENE</name>
<dbReference type="AlphaFoldDB" id="A0AAD5JB16"/>
<evidence type="ECO:0000313" key="2">
    <source>
        <dbReference type="EMBL" id="KAI9192232.1"/>
    </source>
</evidence>
<sequence length="373" mass="41578">MKFIVPGATVKYATTWKEEWFVVKGEWGSTTYIGGVEHSFPTQFTTKYKWVKGVLSPESRDILGMILKKGYINVQYPTLDPFKGARLEKSLRISYALPGIETSSVFFVCACTFPTLHSLLSYLLFNNLYYPASDRLSYFIWDMDRSQVPSPLPTSVGLLVKTLACPSIRTPRRQSMRSMLARAAIAQGSSEQSPKKTRKVAAPPIETAPVSYSAVDVPSGLGSGDASHYEVVFRFKASCPGGSLMSMAKLPTKILAAKWASVLAEGFKFALAMEKQLLTLKEAYIGLEAKLEDTQQELAQAQQSMAPLLQATKASEDGRQVAMVEAQCYLRCLDTETVRSLRQHEERECLKIEKKLLQDENRLSRETVQNLEA</sequence>
<keyword evidence="1" id="KW-0175">Coiled coil</keyword>
<feature type="coiled-coil region" evidence="1">
    <location>
        <begin position="277"/>
        <end position="311"/>
    </location>
</feature>
<evidence type="ECO:0000313" key="3">
    <source>
        <dbReference type="Proteomes" id="UP001064489"/>
    </source>
</evidence>
<keyword evidence="3" id="KW-1185">Reference proteome</keyword>
<dbReference type="EMBL" id="JAJSOW010000004">
    <property type="protein sequence ID" value="KAI9192232.1"/>
    <property type="molecule type" value="Genomic_DNA"/>
</dbReference>
<accession>A0AAD5JB16</accession>
<evidence type="ECO:0000256" key="1">
    <source>
        <dbReference type="SAM" id="Coils"/>
    </source>
</evidence>
<gene>
    <name evidence="2" type="ORF">LWI28_019823</name>
</gene>
<proteinExistence type="predicted"/>
<dbReference type="Proteomes" id="UP001064489">
    <property type="component" value="Chromosome 6"/>
</dbReference>
<reference evidence="2" key="1">
    <citation type="journal article" date="2022" name="Plant J.">
        <title>Strategies of tolerance reflected in two North American maple genomes.</title>
        <authorList>
            <person name="McEvoy S.L."/>
            <person name="Sezen U.U."/>
            <person name="Trouern-Trend A."/>
            <person name="McMahon S.M."/>
            <person name="Schaberg P.G."/>
            <person name="Yang J."/>
            <person name="Wegrzyn J.L."/>
            <person name="Swenson N.G."/>
        </authorList>
    </citation>
    <scope>NUCLEOTIDE SEQUENCE</scope>
    <source>
        <strain evidence="2">91603</strain>
    </source>
</reference>